<evidence type="ECO:0000256" key="3">
    <source>
        <dbReference type="ARBA" id="ARBA00023212"/>
    </source>
</evidence>
<dbReference type="InterPro" id="IPR029299">
    <property type="entry name" value="ALMS_motif"/>
</dbReference>
<accession>A0AAJ6Z8V7</accession>
<evidence type="ECO:0000256" key="4">
    <source>
        <dbReference type="SAM" id="MobiDB-lite"/>
    </source>
</evidence>
<feature type="compositionally biased region" description="Basic residues" evidence="4">
    <location>
        <begin position="366"/>
        <end position="384"/>
    </location>
</feature>
<feature type="region of interest" description="Disordered" evidence="4">
    <location>
        <begin position="366"/>
        <end position="393"/>
    </location>
</feature>
<feature type="region of interest" description="Disordered" evidence="4">
    <location>
        <begin position="580"/>
        <end position="601"/>
    </location>
</feature>
<feature type="region of interest" description="Disordered" evidence="4">
    <location>
        <begin position="412"/>
        <end position="449"/>
    </location>
</feature>
<dbReference type="GO" id="GO:0016301">
    <property type="term" value="F:kinase activity"/>
    <property type="evidence" value="ECO:0007669"/>
    <property type="project" value="UniProtKB-KW"/>
</dbReference>
<feature type="compositionally biased region" description="Polar residues" evidence="4">
    <location>
        <begin position="149"/>
        <end position="174"/>
    </location>
</feature>
<feature type="region of interest" description="Disordered" evidence="4">
    <location>
        <begin position="94"/>
        <end position="174"/>
    </location>
</feature>
<dbReference type="Proteomes" id="UP000694872">
    <property type="component" value="Unplaced"/>
</dbReference>
<feature type="region of interest" description="Disordered" evidence="4">
    <location>
        <begin position="765"/>
        <end position="784"/>
    </location>
</feature>
<evidence type="ECO:0000259" key="5">
    <source>
        <dbReference type="Pfam" id="PF15309"/>
    </source>
</evidence>
<name>A0AAJ6Z8V7_PAPXU</name>
<proteinExistence type="predicted"/>
<evidence type="ECO:0000256" key="1">
    <source>
        <dbReference type="ARBA" id="ARBA00004300"/>
    </source>
</evidence>
<feature type="compositionally biased region" description="Basic and acidic residues" evidence="4">
    <location>
        <begin position="129"/>
        <end position="148"/>
    </location>
</feature>
<keyword evidence="3" id="KW-0206">Cytoskeleton</keyword>
<feature type="compositionally biased region" description="Polar residues" evidence="4">
    <location>
        <begin position="775"/>
        <end position="784"/>
    </location>
</feature>
<feature type="compositionally biased region" description="Polar residues" evidence="4">
    <location>
        <begin position="682"/>
        <end position="701"/>
    </location>
</feature>
<evidence type="ECO:0000313" key="6">
    <source>
        <dbReference type="RefSeq" id="XP_013167442.1"/>
    </source>
</evidence>
<protein>
    <submittedName>
        <fullName evidence="6">Probable serine/threonine-protein kinase DDB_G0282963 isoform X1</fullName>
    </submittedName>
</protein>
<organism evidence="6">
    <name type="scientific">Papilio xuthus</name>
    <name type="common">Asian swallowtail butterfly</name>
    <dbReference type="NCBI Taxonomy" id="66420"/>
    <lineage>
        <taxon>Eukaryota</taxon>
        <taxon>Metazoa</taxon>
        <taxon>Ecdysozoa</taxon>
        <taxon>Arthropoda</taxon>
        <taxon>Hexapoda</taxon>
        <taxon>Insecta</taxon>
        <taxon>Pterygota</taxon>
        <taxon>Neoptera</taxon>
        <taxon>Endopterygota</taxon>
        <taxon>Lepidoptera</taxon>
        <taxon>Glossata</taxon>
        <taxon>Ditrysia</taxon>
        <taxon>Papilionoidea</taxon>
        <taxon>Papilionidae</taxon>
        <taxon>Papilioninae</taxon>
        <taxon>Papilio</taxon>
    </lineage>
</organism>
<dbReference type="Pfam" id="PF15309">
    <property type="entry name" value="ALMS_motif"/>
    <property type="match status" value="1"/>
</dbReference>
<keyword evidence="6" id="KW-0418">Kinase</keyword>
<feature type="domain" description="ALMS motif" evidence="5">
    <location>
        <begin position="1554"/>
        <end position="1683"/>
    </location>
</feature>
<dbReference type="GO" id="GO:0005813">
    <property type="term" value="C:centrosome"/>
    <property type="evidence" value="ECO:0007669"/>
    <property type="project" value="UniProtKB-SubCell"/>
</dbReference>
<feature type="compositionally biased region" description="Polar residues" evidence="4">
    <location>
        <begin position="1329"/>
        <end position="1347"/>
    </location>
</feature>
<feature type="compositionally biased region" description="Low complexity" evidence="4">
    <location>
        <begin position="412"/>
        <end position="431"/>
    </location>
</feature>
<keyword evidence="2" id="KW-0963">Cytoplasm</keyword>
<feature type="compositionally biased region" description="Basic and acidic residues" evidence="4">
    <location>
        <begin position="1262"/>
        <end position="1275"/>
    </location>
</feature>
<reference evidence="6" key="1">
    <citation type="submission" date="2025-08" db="UniProtKB">
        <authorList>
            <consortium name="RefSeq"/>
        </authorList>
    </citation>
    <scope>IDENTIFICATION</scope>
</reference>
<feature type="compositionally biased region" description="Basic and acidic residues" evidence="4">
    <location>
        <begin position="765"/>
        <end position="774"/>
    </location>
</feature>
<feature type="compositionally biased region" description="Polar residues" evidence="4">
    <location>
        <begin position="432"/>
        <end position="449"/>
    </location>
</feature>
<feature type="region of interest" description="Disordered" evidence="4">
    <location>
        <begin position="1319"/>
        <end position="1348"/>
    </location>
</feature>
<comment type="subcellular location">
    <subcellularLocation>
        <location evidence="1">Cytoplasm</location>
        <location evidence="1">Cytoskeleton</location>
        <location evidence="1">Microtubule organizing center</location>
        <location evidence="1">Centrosome</location>
    </subcellularLocation>
</comment>
<feature type="region of interest" description="Disordered" evidence="4">
    <location>
        <begin position="514"/>
        <end position="536"/>
    </location>
</feature>
<feature type="compositionally biased region" description="Basic and acidic residues" evidence="4">
    <location>
        <begin position="101"/>
        <end position="113"/>
    </location>
</feature>
<feature type="region of interest" description="Disordered" evidence="4">
    <location>
        <begin position="672"/>
        <end position="701"/>
    </location>
</feature>
<dbReference type="GeneID" id="106117612"/>
<keyword evidence="6" id="KW-0808">Transferase</keyword>
<sequence length="1730" mass="195104">MEENVTDNDNEVFVNATIDGDSRSAVNSLILDYYQKFGKKRDLEQFFSLSTADNDIRDPSSLFWRKMKMQSDSSDSGEGKAGTSTELCRISIKCSVPEHSSSPDDTPKSKDDSTSPPIIIEEATSPLQTDHHSPPHSDNESVKSDDNNSQKSIDPQLETSVNKPFSPTSSITSQRKLEWDSLGDVGYGNESDRKTSGSGLSTLERLALHQQYSNNDPMNDTKYGLPTSQSTPLESNIPHKSKKGNVKKTTKIYKKDVDFVEVKVPNTSESTGSINVNLTKHISFNVDKDGDVTVQTSKDNDLPEKISVVTEMTPQVRIDKEIQTTLPHNSTKKTISLSENQQNEHINARRLPILLSLNTLRKKKRRKKLTIYRKKINNRSKKKSNSSNLHEKNGEQISAAESFEYMPGHIYNQNQVNNSNKNSNSVGNKSSLESSVGFTTDSSKTSKNSFTRDLEKSINLLKEALQSKYNNTNIKEKLIKEVVQRLIKSQYSDDDSGTVFLSGLSFNSKHLGLQKRSNNTTSSTSDGNEIDGKHLKKPKKSILRVDKFNPSGMASTSQSTPNLCTLTQTEKSINVIKTPTFSNTDSELSSRERNSTDTIPKMSSEDLYNKYLDALKREQVHKKLLKNKETLLKKKLVCSDTCIKAMSEPHEKSYDRLYKLVKDLAQNNVGDGSGDATKIDIGSNSVDQKNNIKSQRNHSVFTLSSGKTVRQSKHVKKYQRDIRDAPEAGCSRINNNNCCNSQHFHNTNCGCKKYENEKISDRDTYYGSHKDDKNNLTSTKQSTRSTDTVVTQNKADVQYVCLCAKEAMDTQDVPDKLLIYKCSRLGGPQKLGLDVLSKASSSVGIQCSTDCVCPKKLKNTTTTTNSLDQSNNNTGLHIIQSSTTVINSARKASNSSQTYSNIDVLLRSQFSDTTNTCTEKRASEYMKHKNLPPYKQGGHKNAKLLPITRATQTEISIDPKISDPTLSDVRFMSDFEFVKVDKQERGGSETKSIPKTFCYTKHIENDEETFHSIYGSQTETMDDRNEMGTVKSSEDIYTNTERNHDCDKPNLGDTKYNEDKFSIPIKGTNMTLVVSLGANTPNIDRTNIGTKENSLNNNQNKISTKKTSMEEDSRGVQCTSTDIFTQMSNETQCFKERDMCLRNQPNPSTCANDIKKLTYDKVCPVNKCVNENSTKYSTYPTKSQNVKKPFVRANTDTHSIQSFVTNIQMNKKVDVETQKDLSCDVQQKTTTGFVKPKTSNENVAYKSCKSNLVSEQNFTKKSSNESKSDVEHGASKDPILNMIQDITKRYTKKDMEKGKRKKCFKEIITVLNYLLDTDESSSVDPKKSCLSSSNTDGASTVDQMQRQNDSEFTIKKSYVDKGVQMSIKKNKKEKSCTESSDFPTSSEMPTTSTDSAACKVLHKIKKECERYHHKRCSSHSTQKKRDEYSSTTVNCENCNREHYCSCRSKCKSHKPRSSVDKVKKKAVAYNLIIQTSDSVASEETMCDEGCRTIKNVIVKVPSKFKGSNAPFQEVASKIEKNLPQCSRFENKIHRSKSLPIDSEMSSEDFSKKMRTCTVRDYLEMNRPDFIDKTTRRQDCLKIINQTRSNERSASRKLLSQQLERQQTISALSGDDLQHFARQLSSQLRRKNVAPKFINEREMKKHSEKIYKSLPEVVQKKEDLKKDNNKKTNLLMANIFKKVISHPSSWFFNPFSAMERRHAAIISSEKCHRRDSAPFDSSLLKRTLKKL</sequence>
<evidence type="ECO:0000256" key="2">
    <source>
        <dbReference type="ARBA" id="ARBA00022490"/>
    </source>
</evidence>
<feature type="region of interest" description="Disordered" evidence="4">
    <location>
        <begin position="1256"/>
        <end position="1277"/>
    </location>
</feature>
<dbReference type="RefSeq" id="XP_013167442.1">
    <property type="nucleotide sequence ID" value="XM_013311988.1"/>
</dbReference>
<dbReference type="KEGG" id="pxu:106117612"/>
<gene>
    <name evidence="6" type="primary">LOC106117612</name>
</gene>